<organism evidence="2 3">
    <name type="scientific">Stutzerimonas zhaodongensis</name>
    <dbReference type="NCBI Taxonomy" id="1176257"/>
    <lineage>
        <taxon>Bacteria</taxon>
        <taxon>Pseudomonadati</taxon>
        <taxon>Pseudomonadota</taxon>
        <taxon>Gammaproteobacteria</taxon>
        <taxon>Pseudomonadales</taxon>
        <taxon>Pseudomonadaceae</taxon>
        <taxon>Stutzerimonas</taxon>
    </lineage>
</organism>
<proteinExistence type="predicted"/>
<dbReference type="AlphaFoldDB" id="A0A365PPV2"/>
<sequence length="61" mass="6282">MIRHTLKTTAQMAKRSSGKSSDTAGKGNSRPATNNPFPGGNLPSKIHGHKSGGNRGQGPKA</sequence>
<evidence type="ECO:0000256" key="1">
    <source>
        <dbReference type="SAM" id="MobiDB-lite"/>
    </source>
</evidence>
<dbReference type="Proteomes" id="UP000252554">
    <property type="component" value="Unassembled WGS sequence"/>
</dbReference>
<protein>
    <submittedName>
        <fullName evidence="2">Uncharacterized protein</fullName>
    </submittedName>
</protein>
<dbReference type="EMBL" id="QNTV01000023">
    <property type="protein sequence ID" value="RBA52669.1"/>
    <property type="molecule type" value="Genomic_DNA"/>
</dbReference>
<gene>
    <name evidence="2" type="ORF">DQ403_20490</name>
</gene>
<name>A0A365PPV2_9GAMM</name>
<reference evidence="2 3" key="1">
    <citation type="submission" date="2018-06" db="EMBL/GenBank/DDBJ databases">
        <title>Whole genome sequencing of four bacterial strains from South Shetland trench revealing bio-synthetic gene clusters.</title>
        <authorList>
            <person name="Abdel-Mageed W.M."/>
            <person name="Lehri B."/>
            <person name="Jarmusch S.A."/>
            <person name="Miranda K."/>
            <person name="Goodfellow M."/>
            <person name="Jaspars M."/>
            <person name="Karlyshev A.V."/>
        </authorList>
    </citation>
    <scope>NUCLEOTIDE SEQUENCE [LARGE SCALE GENOMIC DNA]</scope>
    <source>
        <strain evidence="2 3">SST2</strain>
    </source>
</reference>
<evidence type="ECO:0000313" key="2">
    <source>
        <dbReference type="EMBL" id="RBA52669.1"/>
    </source>
</evidence>
<comment type="caution">
    <text evidence="2">The sequence shown here is derived from an EMBL/GenBank/DDBJ whole genome shotgun (WGS) entry which is preliminary data.</text>
</comment>
<feature type="region of interest" description="Disordered" evidence="1">
    <location>
        <begin position="1"/>
        <end position="61"/>
    </location>
</feature>
<accession>A0A365PPV2</accession>
<evidence type="ECO:0000313" key="3">
    <source>
        <dbReference type="Proteomes" id="UP000252554"/>
    </source>
</evidence>